<accession>A0AAP1RH30</accession>
<dbReference type="EMBL" id="WXXV01000015">
    <property type="protein sequence ID" value="MBE7695878.1"/>
    <property type="molecule type" value="Genomic_DNA"/>
</dbReference>
<reference evidence="1 2" key="1">
    <citation type="journal article" date="2020" name="Int. J. Syst. Evol. Microbiol.">
        <title>Tenacibaculum piscium sp. nov., isolated from skin ulcers of sea-farmed fish, and description of Tenacibaculum finnmarkense sp. nov. with subdivision into genomovars finnmarkense and ulcerans.</title>
        <authorList>
            <person name="Olsen A.B."/>
            <person name="Spilsberg B."/>
            <person name="Nilsen H.K."/>
            <person name="Lagesen K."/>
            <person name="Gulla S."/>
            <person name="Avendano-Herrera R."/>
            <person name="Irgang R."/>
            <person name="Duchaud E."/>
            <person name="Colquhoun D.J."/>
        </authorList>
    </citation>
    <scope>NUCLEOTIDE SEQUENCE [LARGE SCALE GENOMIC DNA]</scope>
    <source>
        <strain evidence="1 2">TNO037</strain>
    </source>
</reference>
<evidence type="ECO:0000313" key="1">
    <source>
        <dbReference type="EMBL" id="MBE7695878.1"/>
    </source>
</evidence>
<evidence type="ECO:0000313" key="2">
    <source>
        <dbReference type="Proteomes" id="UP000806077"/>
    </source>
</evidence>
<comment type="caution">
    <text evidence="1">The sequence shown here is derived from an EMBL/GenBank/DDBJ whole genome shotgun (WGS) entry which is preliminary data.</text>
</comment>
<keyword evidence="2" id="KW-1185">Reference proteome</keyword>
<dbReference type="RefSeq" id="WP_101955692.1">
    <property type="nucleotide sequence ID" value="NZ_JAFMUC010000034.1"/>
</dbReference>
<proteinExistence type="predicted"/>
<gene>
    <name evidence="1" type="ORF">F7645_10665</name>
</gene>
<protein>
    <submittedName>
        <fullName evidence="1">Uncharacterized protein</fullName>
    </submittedName>
</protein>
<dbReference type="Proteomes" id="UP000806077">
    <property type="component" value="Unassembled WGS sequence"/>
</dbReference>
<sequence>MKTYTVSVKHYLNTTLKPSVVDGKLYYPVYLMINAKRKTSRIKSLVFLNNYTVEQFKEKNECIKEKIVFEIGIIERILRLTVRELKEYNTTFFNAYTNFCFDAVITMVDIDKYCYKWDGLNFKFLNSLFLKDLSSGKKSLRILDFFSNEIQKDVNKELKKQIENNKLSYSATEVLNDFNKMVFYDLLEYFNFYLKGSKKTRELVYKYDLSYIKFHGQKDILSKYNIVFLKNK</sequence>
<name>A0AAP1RH30_9FLAO</name>
<dbReference type="AlphaFoldDB" id="A0AAP1RH30"/>
<organism evidence="1 2">
    <name type="scientific">Tenacibaculum finnmarkense genomovar finnmarkense</name>
    <dbReference type="NCBI Taxonomy" id="1458503"/>
    <lineage>
        <taxon>Bacteria</taxon>
        <taxon>Pseudomonadati</taxon>
        <taxon>Bacteroidota</taxon>
        <taxon>Flavobacteriia</taxon>
        <taxon>Flavobacteriales</taxon>
        <taxon>Flavobacteriaceae</taxon>
        <taxon>Tenacibaculum</taxon>
        <taxon>Tenacibaculum finnmarkense</taxon>
    </lineage>
</organism>